<reference evidence="2" key="1">
    <citation type="submission" date="2018-05" db="EMBL/GenBank/DDBJ databases">
        <authorList>
            <person name="Lanie J.A."/>
            <person name="Ng W.-L."/>
            <person name="Kazmierczak K.M."/>
            <person name="Andrzejewski T.M."/>
            <person name="Davidsen T.M."/>
            <person name="Wayne K.J."/>
            <person name="Tettelin H."/>
            <person name="Glass J.I."/>
            <person name="Rusch D."/>
            <person name="Podicherti R."/>
            <person name="Tsui H.-C.T."/>
            <person name="Winkler M.E."/>
        </authorList>
    </citation>
    <scope>NUCLEOTIDE SEQUENCE</scope>
</reference>
<name>A0A381QIM7_9ZZZZ</name>
<accession>A0A381QIM7</accession>
<evidence type="ECO:0000313" key="2">
    <source>
        <dbReference type="EMBL" id="SUZ78744.1"/>
    </source>
</evidence>
<organism evidence="2">
    <name type="scientific">marine metagenome</name>
    <dbReference type="NCBI Taxonomy" id="408172"/>
    <lineage>
        <taxon>unclassified sequences</taxon>
        <taxon>metagenomes</taxon>
        <taxon>ecological metagenomes</taxon>
    </lineage>
</organism>
<proteinExistence type="predicted"/>
<dbReference type="AlphaFoldDB" id="A0A381QIM7"/>
<protein>
    <submittedName>
        <fullName evidence="2">Uncharacterized protein</fullName>
    </submittedName>
</protein>
<evidence type="ECO:0000256" key="1">
    <source>
        <dbReference type="SAM" id="MobiDB-lite"/>
    </source>
</evidence>
<gene>
    <name evidence="2" type="ORF">METZ01_LOCUS31598</name>
</gene>
<feature type="region of interest" description="Disordered" evidence="1">
    <location>
        <begin position="30"/>
        <end position="66"/>
    </location>
</feature>
<sequence length="134" mass="15004">MKSNKDVEQTNDELVNRQFFSLLTNKYQDQGKMKNKFNRQGNRFGSREKSKAKGGANSSKGHPTSKEIELATQAYLSEGGKIDRVALNHGNAEKEVFRANLEPDSRLGMGTLVDDSWDCWENKDYDSNPTGSGI</sequence>
<dbReference type="EMBL" id="UINC01001365">
    <property type="protein sequence ID" value="SUZ78744.1"/>
    <property type="molecule type" value="Genomic_DNA"/>
</dbReference>